<accession>A0A162DBV9</accession>
<reference evidence="2" key="1">
    <citation type="submission" date="2016-04" db="EMBL/GenBank/DDBJ databases">
        <authorList>
            <person name="Strapagiel D."/>
            <person name="Borowka P."/>
            <person name="Marciniak B."/>
            <person name="Bakula Z."/>
            <person name="Van Ingen J."/>
            <person name="Safianowska A."/>
            <person name="Dziadek J."/>
            <person name="Jagielski T."/>
        </authorList>
    </citation>
    <scope>NUCLEOTIDE SEQUENCE [LARGE SCALE GENOMIC DNA]</scope>
    <source>
        <strain evidence="2">1010001458</strain>
    </source>
</reference>
<comment type="caution">
    <text evidence="1">The sequence shown here is derived from an EMBL/GenBank/DDBJ whole genome shotgun (WGS) entry which is preliminary data.</text>
</comment>
<gene>
    <name evidence="1" type="ORF">A4G28_25020</name>
</gene>
<evidence type="ECO:0000313" key="2">
    <source>
        <dbReference type="Proteomes" id="UP000077342"/>
    </source>
</evidence>
<proteinExistence type="predicted"/>
<name>A0A162DBV9_9MYCO</name>
<evidence type="ECO:0000313" key="1">
    <source>
        <dbReference type="EMBL" id="KZS65344.1"/>
    </source>
</evidence>
<dbReference type="RefSeq" id="WP_075509684.1">
    <property type="nucleotide sequence ID" value="NZ_CP089224.1"/>
</dbReference>
<protein>
    <submittedName>
        <fullName evidence="1">Uncharacterized protein</fullName>
    </submittedName>
</protein>
<organism evidence="1 2">
    <name type="scientific">Mycobacterium ostraviense</name>
    <dbReference type="NCBI Taxonomy" id="2738409"/>
    <lineage>
        <taxon>Bacteria</taxon>
        <taxon>Bacillati</taxon>
        <taxon>Actinomycetota</taxon>
        <taxon>Actinomycetes</taxon>
        <taxon>Mycobacteriales</taxon>
        <taxon>Mycobacteriaceae</taxon>
        <taxon>Mycobacterium</taxon>
    </lineage>
</organism>
<dbReference type="AlphaFoldDB" id="A0A162DBV9"/>
<dbReference type="EMBL" id="LWCI01000066">
    <property type="protein sequence ID" value="KZS65344.1"/>
    <property type="molecule type" value="Genomic_DNA"/>
</dbReference>
<keyword evidence="2" id="KW-1185">Reference proteome</keyword>
<sequence>MSSPAEVSMRGGELDGEFLTSLRGEVDAWSAHDALAQLVAMFGGDFLRHDNLVARLAFLDEFSGVWDYRGRTRARRSGEQVQCQDADGGARWMIPRLDLPDRQLDTITTLVRQLGLTDESWPIETTFDYMLVIGTGRYSNMLRARWARDLAAENRVGHIVLAAASRRLLPSEDDAVASCAPGARTEFDLLAAAAADAFGMDTREVVGHGRQRVGDPHRGQIVCRFGEDSNDLGLPITLIEAPSPDPNNRRATSADTFTFTARTLDMQQSSCLLVTGQPFVRYQNYDALRTLTVPFGIGIETVGFGIDRYEGLHDMDLQHPAKLLQEVRSTIRAGRSLVERVEARQRTAQRAALRSPKITRRR</sequence>
<dbReference type="Proteomes" id="UP000077342">
    <property type="component" value="Unassembled WGS sequence"/>
</dbReference>